<organism evidence="3 4">
    <name type="scientific">Armillaria gallica</name>
    <name type="common">Bulbous honey fungus</name>
    <name type="synonym">Armillaria bulbosa</name>
    <dbReference type="NCBI Taxonomy" id="47427"/>
    <lineage>
        <taxon>Eukaryota</taxon>
        <taxon>Fungi</taxon>
        <taxon>Dikarya</taxon>
        <taxon>Basidiomycota</taxon>
        <taxon>Agaricomycotina</taxon>
        <taxon>Agaricomycetes</taxon>
        <taxon>Agaricomycetidae</taxon>
        <taxon>Agaricales</taxon>
        <taxon>Marasmiineae</taxon>
        <taxon>Physalacriaceae</taxon>
        <taxon>Armillaria</taxon>
    </lineage>
</organism>
<dbReference type="OrthoDB" id="3005005at2759"/>
<dbReference type="Proteomes" id="UP000217790">
    <property type="component" value="Unassembled WGS sequence"/>
</dbReference>
<feature type="coiled-coil region" evidence="1">
    <location>
        <begin position="51"/>
        <end position="78"/>
    </location>
</feature>
<sequence length="134" mass="15432">MFIDDTFWLLMSVLTSGVASIADGIEQSFASYDIDDSHITHSLDKTLSRKSEDYVQNKAKMENKLEELEAELASRYNMAHAWGIDSVEVFNEAKARAFSERTPESEWELGQMSKLYSLRRQCVASRRDRIVSNW</sequence>
<name>A0A2H3DH39_ARMGA</name>
<evidence type="ECO:0000256" key="1">
    <source>
        <dbReference type="SAM" id="Coils"/>
    </source>
</evidence>
<evidence type="ECO:0000313" key="4">
    <source>
        <dbReference type="Proteomes" id="UP000217790"/>
    </source>
</evidence>
<feature type="chain" id="PRO_5013789728" evidence="2">
    <location>
        <begin position="25"/>
        <end position="134"/>
    </location>
</feature>
<keyword evidence="2" id="KW-0732">Signal</keyword>
<reference evidence="4" key="1">
    <citation type="journal article" date="2017" name="Nat. Ecol. Evol.">
        <title>Genome expansion and lineage-specific genetic innovations in the forest pathogenic fungi Armillaria.</title>
        <authorList>
            <person name="Sipos G."/>
            <person name="Prasanna A.N."/>
            <person name="Walter M.C."/>
            <person name="O'Connor E."/>
            <person name="Balint B."/>
            <person name="Krizsan K."/>
            <person name="Kiss B."/>
            <person name="Hess J."/>
            <person name="Varga T."/>
            <person name="Slot J."/>
            <person name="Riley R."/>
            <person name="Boka B."/>
            <person name="Rigling D."/>
            <person name="Barry K."/>
            <person name="Lee J."/>
            <person name="Mihaltcheva S."/>
            <person name="LaButti K."/>
            <person name="Lipzen A."/>
            <person name="Waldron R."/>
            <person name="Moloney N.M."/>
            <person name="Sperisen C."/>
            <person name="Kredics L."/>
            <person name="Vagvoelgyi C."/>
            <person name="Patrignani A."/>
            <person name="Fitzpatrick D."/>
            <person name="Nagy I."/>
            <person name="Doyle S."/>
            <person name="Anderson J.B."/>
            <person name="Grigoriev I.V."/>
            <person name="Gueldener U."/>
            <person name="Muensterkoetter M."/>
            <person name="Nagy L.G."/>
        </authorList>
    </citation>
    <scope>NUCLEOTIDE SEQUENCE [LARGE SCALE GENOMIC DNA]</scope>
    <source>
        <strain evidence="4">Ar21-2</strain>
    </source>
</reference>
<proteinExistence type="predicted"/>
<gene>
    <name evidence="3" type="ORF">ARMGADRAFT_1168098</name>
</gene>
<dbReference type="AlphaFoldDB" id="A0A2H3DH39"/>
<feature type="signal peptide" evidence="2">
    <location>
        <begin position="1"/>
        <end position="24"/>
    </location>
</feature>
<evidence type="ECO:0000313" key="3">
    <source>
        <dbReference type="EMBL" id="PBK88397.1"/>
    </source>
</evidence>
<keyword evidence="1" id="KW-0175">Coiled coil</keyword>
<protein>
    <submittedName>
        <fullName evidence="3">Uncharacterized protein</fullName>
    </submittedName>
</protein>
<dbReference type="EMBL" id="KZ293673">
    <property type="protein sequence ID" value="PBK88397.1"/>
    <property type="molecule type" value="Genomic_DNA"/>
</dbReference>
<evidence type="ECO:0000256" key="2">
    <source>
        <dbReference type="SAM" id="SignalP"/>
    </source>
</evidence>
<dbReference type="InParanoid" id="A0A2H3DH39"/>
<accession>A0A2H3DH39</accession>
<keyword evidence="4" id="KW-1185">Reference proteome</keyword>